<evidence type="ECO:0000313" key="3">
    <source>
        <dbReference type="Proteomes" id="UP000794436"/>
    </source>
</evidence>
<comment type="caution">
    <text evidence="2">The sequence shown here is derived from an EMBL/GenBank/DDBJ whole genome shotgun (WGS) entry which is preliminary data.</text>
</comment>
<reference evidence="2" key="1">
    <citation type="submission" date="2019-03" db="EMBL/GenBank/DDBJ databases">
        <title>Long read genome sequence of the mycoparasitic Pythium oligandrum ATCC 38472 isolated from sugarbeet rhizosphere.</title>
        <authorList>
            <person name="Gaulin E."/>
        </authorList>
    </citation>
    <scope>NUCLEOTIDE SEQUENCE</scope>
    <source>
        <strain evidence="2">ATCC 38472_TT</strain>
    </source>
</reference>
<gene>
    <name evidence="2" type="ORF">Poli38472_003808</name>
</gene>
<organism evidence="2 3">
    <name type="scientific">Pythium oligandrum</name>
    <name type="common">Mycoparasitic fungus</name>
    <dbReference type="NCBI Taxonomy" id="41045"/>
    <lineage>
        <taxon>Eukaryota</taxon>
        <taxon>Sar</taxon>
        <taxon>Stramenopiles</taxon>
        <taxon>Oomycota</taxon>
        <taxon>Peronosporomycetes</taxon>
        <taxon>Pythiales</taxon>
        <taxon>Pythiaceae</taxon>
        <taxon>Pythium</taxon>
    </lineage>
</organism>
<proteinExistence type="predicted"/>
<dbReference type="OrthoDB" id="79546at2759"/>
<feature type="region of interest" description="Disordered" evidence="1">
    <location>
        <begin position="494"/>
        <end position="518"/>
    </location>
</feature>
<evidence type="ECO:0000313" key="2">
    <source>
        <dbReference type="EMBL" id="TMW66043.1"/>
    </source>
</evidence>
<accession>A0A8K1FPX3</accession>
<keyword evidence="3" id="KW-1185">Reference proteome</keyword>
<sequence>MASRGSRKRPRASTGRSLREDVLALIQRCKPQRQSDHEQLLEAYNALWTAFRRVVGPQLGGSQCETDAISSDRMRMETTQRLVELSKRFDMSREILLRCCVRSIRVDHGRTQGLTTVLWLWWLHSLGIWRLEDVLMAMAVHAREGFASTEAIEWFCLPCDVLLEATDVAIVLDNENGTMSTHSVVQQMVWYLMRVAFVNPATRDEKSFAPSSEYAAITRTLVRLILTSWCDVQASTFSMQATMVLFQRAASIVQASVDKEECDVVRTFVRENVQTLLVSVAEDPATDEMIDQLTRHFQLCVSAVDASQLLWSIWVESAAKEETQTRRTKSKSARLARIIAQCATRDDEFTSHALTMAHDLAREAINTSDPVRLRQSFELTAAVTHRDDHQGEEEDLYASWFRAHFALTDSSSPSECPQCLRSQSGGSCTLISTKRHLLFLCAFLLESDRSEQRASHVFAHLSALKTHQNSEGASAVSALLSDFCAQTRARHAELQRAEETSRSQQASDAQGCGETDKKRGVKYTSSTIATVQELVSAFGEDKRLPPQVNRWKMFQPQQWKTQLLPCCLDVTFWTHEIVGENDASAVSSTLVHLSGLVHTLAKQHVITVEQYEAFLQQMEAWIQQNHRQLTSQRHQRRPGEAVAALRSATMRYEDMKHLVHRNTNAEYEDVADAFVVAFEELVDLTEATRMTQMRELWELTVGARDLVTTTFKQFVEQHLVLWIRLLSSENAEAPPEARMEIMEAFCDFALSQATSVSAHQVLAIASIGALAGLLASLPVCEIMATKWIQQIHSELLHRGTGPLKSIEPLEGYCVFLAAFLVGFSRNQPTELPPQVVLQTVLPPDLCDAFVWLSHHLTTWWSPSSEASMSVWHGIAQCFDVVRPNPWFRFVTMTSRLSSASQWEQVFRWELCGFGHRVLRSNQLSLLSLVRLELELLAAWLQECHTKLNRSPIVTICCVVIETLVSVTTLDAEMQSQEALNGLVMLFKDACALSQSPVQWISERQMLLEALVTAILSTQEGRSLSVLLYTLECMQVLLSSLNADQDAVIFVSEARILELLRNAGAIIESMGTIQTVVVQNATKTLFRLVQRVQASLGPQAYQDIPSILWTQWSLDTSLSASDVQFTAVDGIVESLRLFHRQLGAQNALFAPVNGAKPLSSRAPGSVQIRIQSLQWEIDRHLVHVSSGDQSEIFAMTLEATLTRHSFASCVIQALSPSQAPLSAEAACEIADCCVSQWLLCNSKTSESQSTSRFLYEMTLVHMLVEIATGFATVGRRLLRQSSEISGLRSLLWLLMLSIASETEQIDVLLAHHASLWVNSFSGAACDLMEMVDRPKASSEEDSSVLRTLQALPAFRDTLKLVLDRVLSFAAKKHVDILDVELPARVAHYFPVLEAAVKRVPVLCIPTFSGQ</sequence>
<dbReference type="Proteomes" id="UP000794436">
    <property type="component" value="Unassembled WGS sequence"/>
</dbReference>
<evidence type="ECO:0000256" key="1">
    <source>
        <dbReference type="SAM" id="MobiDB-lite"/>
    </source>
</evidence>
<protein>
    <submittedName>
        <fullName evidence="2">Uncharacterized protein</fullName>
    </submittedName>
</protein>
<name>A0A8K1FPX3_PYTOL</name>
<dbReference type="EMBL" id="SPLM01000036">
    <property type="protein sequence ID" value="TMW66043.1"/>
    <property type="molecule type" value="Genomic_DNA"/>
</dbReference>